<protein>
    <submittedName>
        <fullName evidence="9">ABC transporter ATP-binding protein</fullName>
    </submittedName>
</protein>
<evidence type="ECO:0000313" key="9">
    <source>
        <dbReference type="EMBL" id="NNU42313.1"/>
    </source>
</evidence>
<dbReference type="EMBL" id="JABFCS010000001">
    <property type="protein sequence ID" value="NNU42313.1"/>
    <property type="molecule type" value="Genomic_DNA"/>
</dbReference>
<dbReference type="CDD" id="cd03255">
    <property type="entry name" value="ABC_MJ0796_LolCDE_FtsE"/>
    <property type="match status" value="1"/>
</dbReference>
<evidence type="ECO:0000256" key="4">
    <source>
        <dbReference type="ARBA" id="ARBA00022840"/>
    </source>
</evidence>
<evidence type="ECO:0000259" key="8">
    <source>
        <dbReference type="PROSITE" id="PS50893"/>
    </source>
</evidence>
<evidence type="ECO:0000256" key="5">
    <source>
        <dbReference type="ARBA" id="ARBA00022989"/>
    </source>
</evidence>
<dbReference type="InterPro" id="IPR027417">
    <property type="entry name" value="P-loop_NTPase"/>
</dbReference>
<keyword evidence="5" id="KW-0472">Membrane</keyword>
<dbReference type="InterPro" id="IPR003439">
    <property type="entry name" value="ABC_transporter-like_ATP-bd"/>
</dbReference>
<dbReference type="AlphaFoldDB" id="A0A849KDJ5"/>
<dbReference type="PROSITE" id="PS50893">
    <property type="entry name" value="ABC_TRANSPORTER_2"/>
    <property type="match status" value="1"/>
</dbReference>
<comment type="similarity">
    <text evidence="7">Belongs to the ABC transporter superfamily. Macrolide exporter (TC 3.A.1.122) family.</text>
</comment>
<dbReference type="GO" id="GO:0005886">
    <property type="term" value="C:plasma membrane"/>
    <property type="evidence" value="ECO:0007669"/>
    <property type="project" value="TreeGrafter"/>
</dbReference>
<sequence length="229" mass="24602">MALVEARGLTKVYATGGQTVHALRGVSIAIEAGEFVAIMGASGSGKSTLMNILGCLDRPTAGAYQLAGEPVETMAADQLAAVRNRRIGFVFQQFNLLPRTTALENVELPMVYAGVRAADRRARALEALQRVGLAERASHTPSELSGGQQQRVAIARALVNRPQLILADEPTGALDSQTSEDIMRLLTDLNRQGMTIVLVTHENDIAQWARRKIVFRDGMIVEDTAGVPA</sequence>
<dbReference type="FunFam" id="3.40.50.300:FF:000032">
    <property type="entry name" value="Export ABC transporter ATP-binding protein"/>
    <property type="match status" value="1"/>
</dbReference>
<dbReference type="Pfam" id="PF00005">
    <property type="entry name" value="ABC_tran"/>
    <property type="match status" value="1"/>
</dbReference>
<evidence type="ECO:0000256" key="1">
    <source>
        <dbReference type="ARBA" id="ARBA00022448"/>
    </source>
</evidence>
<evidence type="ECO:0000256" key="7">
    <source>
        <dbReference type="ARBA" id="ARBA00038388"/>
    </source>
</evidence>
<dbReference type="GO" id="GO:0022857">
    <property type="term" value="F:transmembrane transporter activity"/>
    <property type="evidence" value="ECO:0007669"/>
    <property type="project" value="UniProtKB-ARBA"/>
</dbReference>
<dbReference type="SMART" id="SM00382">
    <property type="entry name" value="AAA"/>
    <property type="match status" value="1"/>
</dbReference>
<dbReference type="PANTHER" id="PTHR24220">
    <property type="entry name" value="IMPORT ATP-BINDING PROTEIN"/>
    <property type="match status" value="1"/>
</dbReference>
<dbReference type="GO" id="GO:0005524">
    <property type="term" value="F:ATP binding"/>
    <property type="evidence" value="ECO:0007669"/>
    <property type="project" value="UniProtKB-KW"/>
</dbReference>
<dbReference type="InterPro" id="IPR015854">
    <property type="entry name" value="ABC_transpr_LolD-like"/>
</dbReference>
<keyword evidence="1" id="KW-0813">Transport</keyword>
<reference evidence="9 10" key="1">
    <citation type="submission" date="2020-05" db="EMBL/GenBank/DDBJ databases">
        <authorList>
            <person name="Khan S.A."/>
            <person name="Jeon C.O."/>
            <person name="Chun B.H."/>
        </authorList>
    </citation>
    <scope>NUCLEOTIDE SEQUENCE [LARGE SCALE GENOMIC DNA]</scope>
    <source>
        <strain evidence="9 10">B156</strain>
    </source>
</reference>
<dbReference type="PANTHER" id="PTHR24220:SF86">
    <property type="entry name" value="ABC TRANSPORTER ABCH.1"/>
    <property type="match status" value="1"/>
</dbReference>
<gene>
    <name evidence="9" type="ORF">HK415_02770</name>
</gene>
<dbReference type="GO" id="GO:0016887">
    <property type="term" value="F:ATP hydrolysis activity"/>
    <property type="evidence" value="ECO:0007669"/>
    <property type="project" value="InterPro"/>
</dbReference>
<dbReference type="RefSeq" id="WP_171556687.1">
    <property type="nucleotide sequence ID" value="NZ_JABFCS010000001.1"/>
</dbReference>
<dbReference type="InterPro" id="IPR017911">
    <property type="entry name" value="MacB-like_ATP-bd"/>
</dbReference>
<keyword evidence="5" id="KW-1133">Transmembrane helix</keyword>
<organism evidence="9 10">
    <name type="scientific">Ramlibacter montanisoli</name>
    <dbReference type="NCBI Taxonomy" id="2732512"/>
    <lineage>
        <taxon>Bacteria</taxon>
        <taxon>Pseudomonadati</taxon>
        <taxon>Pseudomonadota</taxon>
        <taxon>Betaproteobacteria</taxon>
        <taxon>Burkholderiales</taxon>
        <taxon>Comamonadaceae</taxon>
        <taxon>Ramlibacter</taxon>
    </lineage>
</organism>
<evidence type="ECO:0000256" key="3">
    <source>
        <dbReference type="ARBA" id="ARBA00022741"/>
    </source>
</evidence>
<dbReference type="SUPFAM" id="SSF52540">
    <property type="entry name" value="P-loop containing nucleoside triphosphate hydrolases"/>
    <property type="match status" value="1"/>
</dbReference>
<dbReference type="InterPro" id="IPR017871">
    <property type="entry name" value="ABC_transporter-like_CS"/>
</dbReference>
<keyword evidence="3" id="KW-0547">Nucleotide-binding</keyword>
<keyword evidence="2" id="KW-1003">Cell membrane</keyword>
<dbReference type="GO" id="GO:0046677">
    <property type="term" value="P:response to antibiotic"/>
    <property type="evidence" value="ECO:0007669"/>
    <property type="project" value="UniProtKB-KW"/>
</dbReference>
<accession>A0A849KDJ5</accession>
<keyword evidence="6" id="KW-0046">Antibiotic resistance</keyword>
<keyword evidence="10" id="KW-1185">Reference proteome</keyword>
<keyword evidence="4 9" id="KW-0067">ATP-binding</keyword>
<dbReference type="PROSITE" id="PS00211">
    <property type="entry name" value="ABC_TRANSPORTER_1"/>
    <property type="match status" value="1"/>
</dbReference>
<keyword evidence="5" id="KW-0812">Transmembrane</keyword>
<evidence type="ECO:0000313" key="10">
    <source>
        <dbReference type="Proteomes" id="UP000552954"/>
    </source>
</evidence>
<proteinExistence type="inferred from homology"/>
<comment type="caution">
    <text evidence="9">The sequence shown here is derived from an EMBL/GenBank/DDBJ whole genome shotgun (WGS) entry which is preliminary data.</text>
</comment>
<reference evidence="9 10" key="2">
    <citation type="submission" date="2020-06" db="EMBL/GenBank/DDBJ databases">
        <title>Ramlibacter rhizophilus sp. nov., isolated from rhizosphere soil of national flower Mugunghwa from South Korea.</title>
        <authorList>
            <person name="Zheng-Fei Y."/>
            <person name="Huan T."/>
        </authorList>
    </citation>
    <scope>NUCLEOTIDE SEQUENCE [LARGE SCALE GENOMIC DNA]</scope>
    <source>
        <strain evidence="9 10">B156</strain>
    </source>
</reference>
<name>A0A849KDJ5_9BURK</name>
<evidence type="ECO:0000256" key="2">
    <source>
        <dbReference type="ARBA" id="ARBA00022475"/>
    </source>
</evidence>
<dbReference type="GO" id="GO:0098796">
    <property type="term" value="C:membrane protein complex"/>
    <property type="evidence" value="ECO:0007669"/>
    <property type="project" value="UniProtKB-ARBA"/>
</dbReference>
<dbReference type="Gene3D" id="3.40.50.300">
    <property type="entry name" value="P-loop containing nucleotide triphosphate hydrolases"/>
    <property type="match status" value="1"/>
</dbReference>
<feature type="domain" description="ABC transporter" evidence="8">
    <location>
        <begin position="4"/>
        <end position="229"/>
    </location>
</feature>
<dbReference type="Proteomes" id="UP000552954">
    <property type="component" value="Unassembled WGS sequence"/>
</dbReference>
<dbReference type="InterPro" id="IPR003593">
    <property type="entry name" value="AAA+_ATPase"/>
</dbReference>
<evidence type="ECO:0000256" key="6">
    <source>
        <dbReference type="ARBA" id="ARBA00023251"/>
    </source>
</evidence>